<evidence type="ECO:0000256" key="1">
    <source>
        <dbReference type="ARBA" id="ARBA00004251"/>
    </source>
</evidence>
<dbReference type="InterPro" id="IPR011009">
    <property type="entry name" value="Kinase-like_dom_sf"/>
</dbReference>
<keyword evidence="10 18" id="KW-0067">ATP-binding</keyword>
<dbReference type="Gene3D" id="3.50.4.10">
    <property type="entry name" value="Hepatocyte Growth Factor"/>
    <property type="match status" value="1"/>
</dbReference>
<evidence type="ECO:0000256" key="15">
    <source>
        <dbReference type="ARBA" id="ARBA00023180"/>
    </source>
</evidence>
<dbReference type="OrthoDB" id="785331at2759"/>
<feature type="domain" description="Bulb-type lectin" evidence="24">
    <location>
        <begin position="24"/>
        <end position="147"/>
    </location>
</feature>
<dbReference type="Pfam" id="PF00954">
    <property type="entry name" value="S_locus_glycop"/>
    <property type="match status" value="1"/>
</dbReference>
<evidence type="ECO:0000259" key="22">
    <source>
        <dbReference type="PROSITE" id="PS50011"/>
    </source>
</evidence>
<dbReference type="Gene3D" id="1.10.510.10">
    <property type="entry name" value="Transferase(Phosphotransferase) domain 1"/>
    <property type="match status" value="1"/>
</dbReference>
<dbReference type="GO" id="GO:0106310">
    <property type="term" value="F:protein serine kinase activity"/>
    <property type="evidence" value="ECO:0007669"/>
    <property type="project" value="RHEA"/>
</dbReference>
<keyword evidence="14" id="KW-0675">Receptor</keyword>
<evidence type="ECO:0000259" key="23">
    <source>
        <dbReference type="PROSITE" id="PS50026"/>
    </source>
</evidence>
<keyword evidence="9 18" id="KW-0418">Kinase</keyword>
<evidence type="ECO:0000256" key="14">
    <source>
        <dbReference type="ARBA" id="ARBA00023170"/>
    </source>
</evidence>
<dbReference type="InterPro" id="IPR024171">
    <property type="entry name" value="SRK-like_kinase"/>
</dbReference>
<keyword evidence="12 20" id="KW-0472">Membrane</keyword>
<dbReference type="EMBL" id="DF973877">
    <property type="protein sequence ID" value="GAU41718.1"/>
    <property type="molecule type" value="Genomic_DNA"/>
</dbReference>
<dbReference type="PANTHER" id="PTHR32444:SF234">
    <property type="entry name" value="RECEPTOR-LIKE SERINE_THREONINE-PROTEIN KINASE"/>
    <property type="match status" value="1"/>
</dbReference>
<feature type="domain" description="Protein kinase" evidence="22">
    <location>
        <begin position="390"/>
        <end position="724"/>
    </location>
</feature>
<evidence type="ECO:0000256" key="3">
    <source>
        <dbReference type="ARBA" id="ARBA00022527"/>
    </source>
</evidence>
<keyword evidence="6 21" id="KW-0732">Signal</keyword>
<dbReference type="SUPFAM" id="SSF51110">
    <property type="entry name" value="alpha-D-mannose-specific plant lectins"/>
    <property type="match status" value="1"/>
</dbReference>
<dbReference type="CDD" id="cd01098">
    <property type="entry name" value="PAN_AP_plant"/>
    <property type="match status" value="1"/>
</dbReference>
<proteinExistence type="inferred from homology"/>
<dbReference type="PROSITE" id="PS50011">
    <property type="entry name" value="PROTEIN_KINASE_DOM"/>
    <property type="match status" value="1"/>
</dbReference>
<keyword evidence="27" id="KW-1185">Reference proteome</keyword>
<dbReference type="InterPro" id="IPR000858">
    <property type="entry name" value="S_locus_glycoprot_dom"/>
</dbReference>
<gene>
    <name evidence="26" type="ORF">TSUD_349790</name>
</gene>
<dbReference type="CDD" id="cd00028">
    <property type="entry name" value="B_lectin"/>
    <property type="match status" value="1"/>
</dbReference>
<evidence type="ECO:0000256" key="18">
    <source>
        <dbReference type="PIRNR" id="PIRNR000641"/>
    </source>
</evidence>
<reference evidence="27" key="1">
    <citation type="journal article" date="2017" name="Front. Plant Sci.">
        <title>Climate Clever Clovers: New Paradigm to Reduce the Environmental Footprint of Ruminants by Breeding Low Methanogenic Forages Utilizing Haplotype Variation.</title>
        <authorList>
            <person name="Kaur P."/>
            <person name="Appels R."/>
            <person name="Bayer P.E."/>
            <person name="Keeble-Gagnere G."/>
            <person name="Wang J."/>
            <person name="Hirakawa H."/>
            <person name="Shirasawa K."/>
            <person name="Vercoe P."/>
            <person name="Stefanova K."/>
            <person name="Durmic Z."/>
            <person name="Nichols P."/>
            <person name="Revell C."/>
            <person name="Isobe S.N."/>
            <person name="Edwards D."/>
            <person name="Erskine W."/>
        </authorList>
    </citation>
    <scope>NUCLEOTIDE SEQUENCE [LARGE SCALE GENOMIC DNA]</scope>
    <source>
        <strain evidence="27">cv. Daliak</strain>
    </source>
</reference>
<dbReference type="InterPro" id="IPR036426">
    <property type="entry name" value="Bulb-type_lectin_dom_sf"/>
</dbReference>
<dbReference type="PANTHER" id="PTHR32444">
    <property type="entry name" value="BULB-TYPE LECTIN DOMAIN-CONTAINING PROTEIN"/>
    <property type="match status" value="1"/>
</dbReference>
<evidence type="ECO:0000256" key="7">
    <source>
        <dbReference type="ARBA" id="ARBA00022734"/>
    </source>
</evidence>
<evidence type="ECO:0000256" key="9">
    <source>
        <dbReference type="ARBA" id="ARBA00022777"/>
    </source>
</evidence>
<dbReference type="Pfam" id="PF07714">
    <property type="entry name" value="PK_Tyr_Ser-Thr"/>
    <property type="match status" value="2"/>
</dbReference>
<dbReference type="PIRSF" id="PIRSF000641">
    <property type="entry name" value="SRK"/>
    <property type="match status" value="1"/>
</dbReference>
<evidence type="ECO:0000256" key="19">
    <source>
        <dbReference type="PROSITE-ProRule" id="PRU00076"/>
    </source>
</evidence>
<dbReference type="Proteomes" id="UP000242715">
    <property type="component" value="Unassembled WGS sequence"/>
</dbReference>
<feature type="domain" description="Apple" evidence="25">
    <location>
        <begin position="344"/>
        <end position="426"/>
    </location>
</feature>
<dbReference type="Gene3D" id="2.90.10.10">
    <property type="entry name" value="Bulb-type lectin domain"/>
    <property type="match status" value="1"/>
</dbReference>
<dbReference type="GO" id="GO:0005886">
    <property type="term" value="C:plasma membrane"/>
    <property type="evidence" value="ECO:0007669"/>
    <property type="project" value="UniProtKB-SubCell"/>
</dbReference>
<evidence type="ECO:0000256" key="5">
    <source>
        <dbReference type="ARBA" id="ARBA00022692"/>
    </source>
</evidence>
<evidence type="ECO:0000256" key="2">
    <source>
        <dbReference type="ARBA" id="ARBA00022475"/>
    </source>
</evidence>
<keyword evidence="8 18" id="KW-0547">Nucleotide-binding</keyword>
<dbReference type="InterPro" id="IPR021820">
    <property type="entry name" value="S-locus_recpt_kinase_C"/>
</dbReference>
<dbReference type="Pfam" id="PF01453">
    <property type="entry name" value="B_lectin"/>
    <property type="match status" value="1"/>
</dbReference>
<comment type="similarity">
    <text evidence="18">Belongs to the protein kinase superfamily. Ser/Thr protein kinase family.</text>
</comment>
<evidence type="ECO:0000256" key="6">
    <source>
        <dbReference type="ARBA" id="ARBA00022729"/>
    </source>
</evidence>
<dbReference type="Gene3D" id="3.30.200.20">
    <property type="entry name" value="Phosphorylase Kinase, domain 1"/>
    <property type="match status" value="1"/>
</dbReference>
<dbReference type="InterPro" id="IPR000742">
    <property type="entry name" value="EGF"/>
</dbReference>
<dbReference type="PROSITE" id="PS50026">
    <property type="entry name" value="EGF_3"/>
    <property type="match status" value="1"/>
</dbReference>
<evidence type="ECO:0000256" key="16">
    <source>
        <dbReference type="ARBA" id="ARBA00047899"/>
    </source>
</evidence>
<dbReference type="FunFam" id="3.30.200.20:FF:000330">
    <property type="entry name" value="G-type lectin S-receptor-like serine/threonine-protein kinase At4g03230"/>
    <property type="match status" value="1"/>
</dbReference>
<dbReference type="SMART" id="SM00473">
    <property type="entry name" value="PAN_AP"/>
    <property type="match status" value="1"/>
</dbReference>
<evidence type="ECO:0000259" key="24">
    <source>
        <dbReference type="PROSITE" id="PS50927"/>
    </source>
</evidence>
<keyword evidence="5 20" id="KW-0812">Transmembrane</keyword>
<dbReference type="EC" id="2.7.11.1" evidence="18"/>
<dbReference type="PROSITE" id="PS50927">
    <property type="entry name" value="BULB_LECTIN"/>
    <property type="match status" value="1"/>
</dbReference>
<evidence type="ECO:0000256" key="13">
    <source>
        <dbReference type="ARBA" id="ARBA00023157"/>
    </source>
</evidence>
<keyword evidence="11 20" id="KW-1133">Transmembrane helix</keyword>
<dbReference type="GO" id="GO:0005524">
    <property type="term" value="F:ATP binding"/>
    <property type="evidence" value="ECO:0007669"/>
    <property type="project" value="UniProtKB-KW"/>
</dbReference>
<keyword evidence="4 18" id="KW-0808">Transferase</keyword>
<comment type="catalytic activity">
    <reaction evidence="17 18">
        <text>L-seryl-[protein] + ATP = O-phospho-L-seryl-[protein] + ADP + H(+)</text>
        <dbReference type="Rhea" id="RHEA:17989"/>
        <dbReference type="Rhea" id="RHEA-COMP:9863"/>
        <dbReference type="Rhea" id="RHEA-COMP:11604"/>
        <dbReference type="ChEBI" id="CHEBI:15378"/>
        <dbReference type="ChEBI" id="CHEBI:29999"/>
        <dbReference type="ChEBI" id="CHEBI:30616"/>
        <dbReference type="ChEBI" id="CHEBI:83421"/>
        <dbReference type="ChEBI" id="CHEBI:456216"/>
        <dbReference type="EC" id="2.7.11.1"/>
    </reaction>
</comment>
<dbReference type="FunFam" id="2.90.10.10:FF:000001">
    <property type="entry name" value="G-type lectin S-receptor-like serine/threonine-protein kinase"/>
    <property type="match status" value="1"/>
</dbReference>
<evidence type="ECO:0000313" key="26">
    <source>
        <dbReference type="EMBL" id="GAU41718.1"/>
    </source>
</evidence>
<comment type="catalytic activity">
    <reaction evidence="16 18">
        <text>L-threonyl-[protein] + ATP = O-phospho-L-threonyl-[protein] + ADP + H(+)</text>
        <dbReference type="Rhea" id="RHEA:46608"/>
        <dbReference type="Rhea" id="RHEA-COMP:11060"/>
        <dbReference type="Rhea" id="RHEA-COMP:11605"/>
        <dbReference type="ChEBI" id="CHEBI:15378"/>
        <dbReference type="ChEBI" id="CHEBI:30013"/>
        <dbReference type="ChEBI" id="CHEBI:30616"/>
        <dbReference type="ChEBI" id="CHEBI:61977"/>
        <dbReference type="ChEBI" id="CHEBI:456216"/>
        <dbReference type="EC" id="2.7.11.1"/>
    </reaction>
</comment>
<dbReference type="SUPFAM" id="SSF56112">
    <property type="entry name" value="Protein kinase-like (PK-like)"/>
    <property type="match status" value="1"/>
</dbReference>
<dbReference type="InterPro" id="IPR000719">
    <property type="entry name" value="Prot_kinase_dom"/>
</dbReference>
<feature type="signal peptide" evidence="21">
    <location>
        <begin position="1"/>
        <end position="23"/>
    </location>
</feature>
<evidence type="ECO:0000256" key="4">
    <source>
        <dbReference type="ARBA" id="ARBA00022679"/>
    </source>
</evidence>
<dbReference type="GO" id="GO:0030246">
    <property type="term" value="F:carbohydrate binding"/>
    <property type="evidence" value="ECO:0007669"/>
    <property type="project" value="UniProtKB-KW"/>
</dbReference>
<evidence type="ECO:0000256" key="10">
    <source>
        <dbReference type="ARBA" id="ARBA00022840"/>
    </source>
</evidence>
<evidence type="ECO:0000256" key="11">
    <source>
        <dbReference type="ARBA" id="ARBA00022989"/>
    </source>
</evidence>
<evidence type="ECO:0000313" key="27">
    <source>
        <dbReference type="Proteomes" id="UP000242715"/>
    </source>
</evidence>
<name>A0A2Z6NAG1_TRISU</name>
<organism evidence="26 27">
    <name type="scientific">Trifolium subterraneum</name>
    <name type="common">Subterranean clover</name>
    <dbReference type="NCBI Taxonomy" id="3900"/>
    <lineage>
        <taxon>Eukaryota</taxon>
        <taxon>Viridiplantae</taxon>
        <taxon>Streptophyta</taxon>
        <taxon>Embryophyta</taxon>
        <taxon>Tracheophyta</taxon>
        <taxon>Spermatophyta</taxon>
        <taxon>Magnoliopsida</taxon>
        <taxon>eudicotyledons</taxon>
        <taxon>Gunneridae</taxon>
        <taxon>Pentapetalae</taxon>
        <taxon>rosids</taxon>
        <taxon>fabids</taxon>
        <taxon>Fabales</taxon>
        <taxon>Fabaceae</taxon>
        <taxon>Papilionoideae</taxon>
        <taxon>50 kb inversion clade</taxon>
        <taxon>NPAAA clade</taxon>
        <taxon>Hologalegina</taxon>
        <taxon>IRL clade</taxon>
        <taxon>Trifolieae</taxon>
        <taxon>Trifolium</taxon>
    </lineage>
</organism>
<dbReference type="Pfam" id="PF08276">
    <property type="entry name" value="PAN_2"/>
    <property type="match status" value="1"/>
</dbReference>
<comment type="subcellular location">
    <subcellularLocation>
        <location evidence="1">Cell membrane</location>
        <topology evidence="1">Single-pass type I membrane protein</topology>
    </subcellularLocation>
</comment>
<keyword evidence="15" id="KW-0325">Glycoprotein</keyword>
<dbReference type="FunFam" id="1.10.510.10:FF:001722">
    <property type="entry name" value="G-type lectin S-receptor-like serine/threonine-protein kinase B120"/>
    <property type="match status" value="1"/>
</dbReference>
<keyword evidence="13" id="KW-1015">Disulfide bond</keyword>
<dbReference type="AlphaFoldDB" id="A0A2Z6NAG1"/>
<accession>A0A2Z6NAG1</accession>
<evidence type="ECO:0000256" key="21">
    <source>
        <dbReference type="SAM" id="SignalP"/>
    </source>
</evidence>
<dbReference type="InterPro" id="IPR003609">
    <property type="entry name" value="Pan_app"/>
</dbReference>
<dbReference type="Pfam" id="PF11883">
    <property type="entry name" value="DUF3403"/>
    <property type="match status" value="1"/>
</dbReference>
<dbReference type="PROSITE" id="PS50948">
    <property type="entry name" value="PAN"/>
    <property type="match status" value="1"/>
</dbReference>
<feature type="transmembrane region" description="Helical" evidence="20">
    <location>
        <begin position="440"/>
        <end position="461"/>
    </location>
</feature>
<keyword evidence="3 18" id="KW-0723">Serine/threonine-protein kinase</keyword>
<dbReference type="SMART" id="SM00108">
    <property type="entry name" value="B_lectin"/>
    <property type="match status" value="1"/>
</dbReference>
<dbReference type="GO" id="GO:0048544">
    <property type="term" value="P:recognition of pollen"/>
    <property type="evidence" value="ECO:0007669"/>
    <property type="project" value="InterPro"/>
</dbReference>
<evidence type="ECO:0000256" key="17">
    <source>
        <dbReference type="ARBA" id="ARBA00048679"/>
    </source>
</evidence>
<keyword evidence="7" id="KW-0430">Lectin</keyword>
<keyword evidence="19" id="KW-0245">EGF-like domain</keyword>
<dbReference type="InterPro" id="IPR001245">
    <property type="entry name" value="Ser-Thr/Tyr_kinase_cat_dom"/>
</dbReference>
<evidence type="ECO:0000256" key="20">
    <source>
        <dbReference type="SAM" id="Phobius"/>
    </source>
</evidence>
<keyword evidence="2" id="KW-1003">Cell membrane</keyword>
<evidence type="ECO:0000256" key="8">
    <source>
        <dbReference type="ARBA" id="ARBA00022741"/>
    </source>
</evidence>
<evidence type="ECO:0000256" key="12">
    <source>
        <dbReference type="ARBA" id="ARBA00023136"/>
    </source>
</evidence>
<feature type="domain" description="EGF-like" evidence="23">
    <location>
        <begin position="289"/>
        <end position="325"/>
    </location>
</feature>
<dbReference type="GO" id="GO:0004674">
    <property type="term" value="F:protein serine/threonine kinase activity"/>
    <property type="evidence" value="ECO:0007669"/>
    <property type="project" value="UniProtKB-KW"/>
</dbReference>
<protein>
    <recommendedName>
        <fullName evidence="18">Receptor-like serine/threonine-protein kinase</fullName>
        <ecNumber evidence="18">2.7.11.1</ecNumber>
    </recommendedName>
</protein>
<feature type="chain" id="PRO_5016365740" description="Receptor-like serine/threonine-protein kinase" evidence="21">
    <location>
        <begin position="24"/>
        <end position="757"/>
    </location>
</feature>
<comment type="caution">
    <text evidence="19">Lacks conserved residue(s) required for the propagation of feature annotation.</text>
</comment>
<evidence type="ECO:0000259" key="25">
    <source>
        <dbReference type="PROSITE" id="PS50948"/>
    </source>
</evidence>
<dbReference type="InterPro" id="IPR001480">
    <property type="entry name" value="Bulb-type_lectin_dom"/>
</dbReference>
<sequence length="757" mass="85160">MNIFPTILIIANILFFFSKISSAIDTITQSQPLHDGSTLVSKDGTFELGFFNLGNSKNRYVGIWYKNIPNRRVVWVANRDNPTKDNSSKLIISRDGNLVLLNQNQTLIWSTKTTTRVAISSPIVQLLDNGNLVLKNEKQDNTDENENFLWQGFDYPCDTVLPGMKMGWDRKTGLNRNLVAWKNWDDPSSSDFTSALVRTPNPESFIWKGSTIIYRTGPWTGPRSSGIVGLTTNPFYGYEFVNNEDELYYMFTLKNNYVTIVVLNETSSTRIRLNWVSDSNSWKNYLILPQDNCDNYNICGKNGLCTLNDSPICQCLDGFKPKSPQQWSATDWKQGCVRNGNWSCGVKDRDGFKKIVGMKLPDTTHSWIDEKMTLKDCKEKCLKNCSCSAYSSLESTGTGNGCSIWFGDLVDLRVSASGQDLYIRTDSSDTGDKNGKMKKVVLAVSIPVSVVLVMLLAFIYIHKTKAKYKKKTTRSEEKEEDKYEDFELPIFDQATILKATNNFSFDNKLGEGGFGPVYKGTLLDGQEIAVKRLSRSSGQGLKEFKNEVILCAKLQHRNLVKVVGCCIEGGEKMLVYEYMSNKSLDSFLFDFGMARMCGGDQIEGTTEKIVGTYGYMAPEYAFDGLFSIKSDVFSFGVLLLEIISGKKNRGHSYQEHDHNLIGYAWRLWKEGIPLNLIDDCLRNSCIDSEAVRCIQIALLCLQHHPDDRPNMTTVVVMLSSENTLPKPKEPGFLIKKFSGDGQSSSTNEITISLIDAR</sequence>